<protein>
    <submittedName>
        <fullName evidence="1">Uncharacterized protein</fullName>
    </submittedName>
</protein>
<dbReference type="HOGENOM" id="CLU_3324038_0_0_9"/>
<gene>
    <name evidence="1" type="ordered locus">BCAH820_0588</name>
</gene>
<dbReference type="Proteomes" id="UP000001363">
    <property type="component" value="Chromosome"/>
</dbReference>
<dbReference type="KEGG" id="bcu:BCAH820_0588"/>
<evidence type="ECO:0000313" key="2">
    <source>
        <dbReference type="Proteomes" id="UP000001363"/>
    </source>
</evidence>
<dbReference type="EMBL" id="CP001283">
    <property type="protein sequence ID" value="ACK89805.1"/>
    <property type="molecule type" value="Genomic_DNA"/>
</dbReference>
<proteinExistence type="predicted"/>
<organism evidence="1 2">
    <name type="scientific">Bacillus cereus (strain AH820)</name>
    <dbReference type="NCBI Taxonomy" id="405535"/>
    <lineage>
        <taxon>Bacteria</taxon>
        <taxon>Bacillati</taxon>
        <taxon>Bacillota</taxon>
        <taxon>Bacilli</taxon>
        <taxon>Bacillales</taxon>
        <taxon>Bacillaceae</taxon>
        <taxon>Bacillus</taxon>
        <taxon>Bacillus cereus group</taxon>
    </lineage>
</organism>
<accession>B7JPC1</accession>
<name>B7JPC1_BACC0</name>
<dbReference type="AlphaFoldDB" id="B7JPC1"/>
<evidence type="ECO:0000313" key="1">
    <source>
        <dbReference type="EMBL" id="ACK89805.1"/>
    </source>
</evidence>
<reference evidence="1 2" key="1">
    <citation type="submission" date="2008-10" db="EMBL/GenBank/DDBJ databases">
        <title>Genome sequence of Bacillus cereus AH820.</title>
        <authorList>
            <person name="Dodson R.J."/>
            <person name="Durkin A.S."/>
            <person name="Rosovitz M.J."/>
            <person name="Rasko D.A."/>
            <person name="Hoffmaster A."/>
            <person name="Ravel J."/>
            <person name="Sutton G."/>
        </authorList>
    </citation>
    <scope>NUCLEOTIDE SEQUENCE [LARGE SCALE GENOMIC DNA]</scope>
    <source>
        <strain evidence="1 2">AH820</strain>
    </source>
</reference>
<sequence>MLKPELVAYANQHNIDISSATLKEDIRRIIEESVTSGG</sequence>